<proteinExistence type="predicted"/>
<dbReference type="AlphaFoldDB" id="A0A3B0UHW3"/>
<reference evidence="1" key="1">
    <citation type="submission" date="2018-06" db="EMBL/GenBank/DDBJ databases">
        <authorList>
            <person name="Zhirakovskaya E."/>
        </authorList>
    </citation>
    <scope>NUCLEOTIDE SEQUENCE</scope>
</reference>
<evidence type="ECO:0000313" key="1">
    <source>
        <dbReference type="EMBL" id="VAW28670.1"/>
    </source>
</evidence>
<dbReference type="Gene3D" id="2.40.160.60">
    <property type="entry name" value="Outer membrane protein transport protein (OMPP1/FadL/TodX)"/>
    <property type="match status" value="1"/>
</dbReference>
<accession>A0A3B0UHW3</accession>
<sequence>MKIKKIGFIVGLLLLTLGLNAQDINSPFSAYGIGQLYGENISSELQAMGGISFGITKKNIVNMANPASYGVFAPNTFIFQTGIIGNVSTLQNTETKQNTNYATLSNISMGFQVTKRWHVALGITPFSKVGYDTRVSRAVQPTGTILNDRYGKGGTARLFFGNAFNVTKNLRLGVNINYLFGNTRGYNIIYFPDSLYIFGTKQERYVKVNDFLFDWGIQYDIHMAKDRKLTLGAIYRNAVHVNATKSTITYTLTGGYEGAIDHPRDTIAYSSGEKGNIYFPSTYGFGFAYSQSDRWVVGMEGEWQPWSKFTKFGVADSLENAWRISAGGAFTPKHSTISPLLKRMTYRFGGRFNRTYVRLFGHPINEYAITAGVTFPFKRTRNNISLAMEIGSRGTLKDKLVKKTFFNFSLGINIVEQWFYKRKYR</sequence>
<dbReference type="EMBL" id="UOET01000272">
    <property type="protein sequence ID" value="VAW28670.1"/>
    <property type="molecule type" value="Genomic_DNA"/>
</dbReference>
<protein>
    <recommendedName>
        <fullName evidence="2">Outer membrane protein</fullName>
    </recommendedName>
</protein>
<evidence type="ECO:0008006" key="2">
    <source>
        <dbReference type="Google" id="ProtNLM"/>
    </source>
</evidence>
<name>A0A3B0UHW3_9ZZZZ</name>
<dbReference type="SUPFAM" id="SSF56935">
    <property type="entry name" value="Porins"/>
    <property type="match status" value="1"/>
</dbReference>
<organism evidence="1">
    <name type="scientific">hydrothermal vent metagenome</name>
    <dbReference type="NCBI Taxonomy" id="652676"/>
    <lineage>
        <taxon>unclassified sequences</taxon>
        <taxon>metagenomes</taxon>
        <taxon>ecological metagenomes</taxon>
    </lineage>
</organism>
<gene>
    <name evidence="1" type="ORF">MNBD_BACTEROID07-1265</name>
</gene>